<dbReference type="PANTHER" id="PTHR31250">
    <property type="entry name" value="IQ DOMAIN-CONTAINING PROTEIN IQM3"/>
    <property type="match status" value="1"/>
</dbReference>
<feature type="region of interest" description="Disordered" evidence="5">
    <location>
        <begin position="710"/>
        <end position="825"/>
    </location>
</feature>
<keyword evidence="7" id="KW-1185">Reference proteome</keyword>
<evidence type="ECO:0000313" key="7">
    <source>
        <dbReference type="Proteomes" id="UP000789595"/>
    </source>
</evidence>
<feature type="compositionally biased region" description="Low complexity" evidence="5">
    <location>
        <begin position="582"/>
        <end position="595"/>
    </location>
</feature>
<evidence type="ECO:0000256" key="5">
    <source>
        <dbReference type="SAM" id="MobiDB-lite"/>
    </source>
</evidence>
<accession>A0A8J2SJD9</accession>
<gene>
    <name evidence="6" type="ORF">PECAL_2P10440</name>
</gene>
<feature type="region of interest" description="Disordered" evidence="5">
    <location>
        <begin position="26"/>
        <end position="79"/>
    </location>
</feature>
<feature type="region of interest" description="Disordered" evidence="5">
    <location>
        <begin position="281"/>
        <end position="329"/>
    </location>
</feature>
<feature type="region of interest" description="Disordered" evidence="5">
    <location>
        <begin position="508"/>
        <end position="697"/>
    </location>
</feature>
<feature type="compositionally biased region" description="Basic residues" evidence="5">
    <location>
        <begin position="289"/>
        <end position="301"/>
    </location>
</feature>
<name>A0A8J2SJD9_9STRA</name>
<evidence type="ECO:0000256" key="4">
    <source>
        <dbReference type="ARBA" id="ARBA00023242"/>
    </source>
</evidence>
<feature type="compositionally biased region" description="Acidic residues" evidence="5">
    <location>
        <begin position="757"/>
        <end position="766"/>
    </location>
</feature>
<sequence length="825" mass="90261">MTAAAAPTNTAAAPPSPHLAERAAVLTPATARRARSANSPDALPLTQLSDSSPARQRDSPKLPQQPNKPLIDPASGYVPEIDAPPSVAVCSGHRCVRGRSGPWCFCQRGPSPSPSPKKKDGDGEPRSPDAPKRDPVVYEGEPDGPLKGRTGRALSKVTRDALTERIYKRNATDEREAFASLAGGRYMCARLDKRCWLEVEDKRHRYAKNLRRYHYEWVRLERPKGDFFAWLDSHKEPLQTCTREKLESEVVRYCSQDQARKYMLRCVGGLVFHLKTDDHHHARDLSRDRRGHRERHRSPQRRSREEKPRHRSPPREPTQAQKSAPDGMAPLTTGPKGWIFVLHDGGFYARRKGTAAGKARFHHSSFFGGECVDAAGIVVARDGVVQRILPHSGHYRPREAHFARLLLYLRDNMGLTLDTIEVDVQRVLRIARPEHARKMDTPHFWSAAQALAFLTHKALAKLSNLFHAIENRGALDALRMRDAAYAAKAAAALARGDNIAARVSQSVRRARRPSEDRTNDVLEAFDESTGPFSPRRPRGNSIQLPAGDAHLRTITPGTFPTELGVEDEALRPTTPPPRLQDAPPLSRSAPSSAQRPHVRPRLSPRTFDEPSSPPSPPTPTARGRSPLPTSPPPAPPFRMVAPGSPAASLAAAPPPRRRARSAERRDARDVVGATSRARYRRRGDAAALLGLREDPAQRRARTAAVAAAVAAADDSVLEEARDDPWWEGASPPGLAMRRKHDADDEARNDDGAADSSSDSDDDDDAASDGGSSSDYSGDEAERRPRRLGFAGSGGSLSTLVDDEEAAPLVTETDSPGDGDDDTASP</sequence>
<feature type="compositionally biased region" description="Basic and acidic residues" evidence="5">
    <location>
        <begin position="660"/>
        <end position="669"/>
    </location>
</feature>
<organism evidence="6 7">
    <name type="scientific">Pelagomonas calceolata</name>
    <dbReference type="NCBI Taxonomy" id="35677"/>
    <lineage>
        <taxon>Eukaryota</taxon>
        <taxon>Sar</taxon>
        <taxon>Stramenopiles</taxon>
        <taxon>Ochrophyta</taxon>
        <taxon>Pelagophyceae</taxon>
        <taxon>Pelagomonadales</taxon>
        <taxon>Pelagomonadaceae</taxon>
        <taxon>Pelagomonas</taxon>
    </lineage>
</organism>
<evidence type="ECO:0000256" key="1">
    <source>
        <dbReference type="ARBA" id="ARBA00004123"/>
    </source>
</evidence>
<keyword evidence="3" id="KW-0963">Cytoplasm</keyword>
<dbReference type="EMBL" id="CAKKNE010000002">
    <property type="protein sequence ID" value="CAH0367997.1"/>
    <property type="molecule type" value="Genomic_DNA"/>
</dbReference>
<proteinExistence type="predicted"/>
<protein>
    <submittedName>
        <fullName evidence="6">Uncharacterized protein</fullName>
    </submittedName>
</protein>
<feature type="compositionally biased region" description="Acidic residues" evidence="5">
    <location>
        <begin position="814"/>
        <end position="825"/>
    </location>
</feature>
<evidence type="ECO:0000256" key="2">
    <source>
        <dbReference type="ARBA" id="ARBA00004496"/>
    </source>
</evidence>
<dbReference type="GO" id="GO:0005737">
    <property type="term" value="C:cytoplasm"/>
    <property type="evidence" value="ECO:0007669"/>
    <property type="project" value="UniProtKB-SubCell"/>
</dbReference>
<keyword evidence="4" id="KW-0539">Nucleus</keyword>
<dbReference type="PANTHER" id="PTHR31250:SF27">
    <property type="entry name" value="IQ DOMAIN-CONTAINING PROTEIN IQM5"/>
    <property type="match status" value="1"/>
</dbReference>
<comment type="caution">
    <text evidence="6">The sequence shown here is derived from an EMBL/GenBank/DDBJ whole genome shotgun (WGS) entry which is preliminary data.</text>
</comment>
<dbReference type="OrthoDB" id="7344096at2759"/>
<feature type="compositionally biased region" description="Basic and acidic residues" evidence="5">
    <location>
        <begin position="117"/>
        <end position="136"/>
    </location>
</feature>
<dbReference type="GO" id="GO:0005634">
    <property type="term" value="C:nucleus"/>
    <property type="evidence" value="ECO:0007669"/>
    <property type="project" value="UniProtKB-SubCell"/>
</dbReference>
<feature type="compositionally biased region" description="Low complexity" evidence="5">
    <location>
        <begin position="641"/>
        <end position="651"/>
    </location>
</feature>
<reference evidence="6" key="1">
    <citation type="submission" date="2021-11" db="EMBL/GenBank/DDBJ databases">
        <authorList>
            <consortium name="Genoscope - CEA"/>
            <person name="William W."/>
        </authorList>
    </citation>
    <scope>NUCLEOTIDE SEQUENCE</scope>
</reference>
<feature type="region of interest" description="Disordered" evidence="5">
    <location>
        <begin position="106"/>
        <end position="151"/>
    </location>
</feature>
<dbReference type="Proteomes" id="UP000789595">
    <property type="component" value="Unassembled WGS sequence"/>
</dbReference>
<evidence type="ECO:0000256" key="3">
    <source>
        <dbReference type="ARBA" id="ARBA00022490"/>
    </source>
</evidence>
<comment type="subcellular location">
    <subcellularLocation>
        <location evidence="2">Cytoplasm</location>
    </subcellularLocation>
    <subcellularLocation>
        <location evidence="1">Nucleus</location>
    </subcellularLocation>
</comment>
<evidence type="ECO:0000313" key="6">
    <source>
        <dbReference type="EMBL" id="CAH0367997.1"/>
    </source>
</evidence>
<dbReference type="InterPro" id="IPR044159">
    <property type="entry name" value="IQM"/>
</dbReference>
<dbReference type="AlphaFoldDB" id="A0A8J2SJD9"/>